<protein>
    <submittedName>
        <fullName evidence="1">Uncharacterized protein</fullName>
    </submittedName>
</protein>
<evidence type="ECO:0000313" key="1">
    <source>
        <dbReference type="EMBL" id="KAF3450413.1"/>
    </source>
</evidence>
<accession>A0A8K0MLU5</accession>
<keyword evidence="2" id="KW-1185">Reference proteome</keyword>
<dbReference type="Proteomes" id="UP000796880">
    <property type="component" value="Unassembled WGS sequence"/>
</dbReference>
<proteinExistence type="predicted"/>
<sequence>MGVAFPRNSIVNFADSGTGLNPCSVVFDVNFDRSEFGEVDDDERGFDFRCIGDALIVMASTSDSEMPEVEAAHDAENCNGTKSSSITRDDSFASILLSCLIVYSSVCVCSNLTYHTIIDTDACAAHNDSVTINKLNFEKRPRVQ</sequence>
<organism evidence="1 2">
    <name type="scientific">Rhamnella rubrinervis</name>
    <dbReference type="NCBI Taxonomy" id="2594499"/>
    <lineage>
        <taxon>Eukaryota</taxon>
        <taxon>Viridiplantae</taxon>
        <taxon>Streptophyta</taxon>
        <taxon>Embryophyta</taxon>
        <taxon>Tracheophyta</taxon>
        <taxon>Spermatophyta</taxon>
        <taxon>Magnoliopsida</taxon>
        <taxon>eudicotyledons</taxon>
        <taxon>Gunneridae</taxon>
        <taxon>Pentapetalae</taxon>
        <taxon>rosids</taxon>
        <taxon>fabids</taxon>
        <taxon>Rosales</taxon>
        <taxon>Rhamnaceae</taxon>
        <taxon>rhamnoid group</taxon>
        <taxon>Rhamneae</taxon>
        <taxon>Rhamnella</taxon>
    </lineage>
</organism>
<gene>
    <name evidence="1" type="ORF">FNV43_RR06494</name>
</gene>
<comment type="caution">
    <text evidence="1">The sequence shown here is derived from an EMBL/GenBank/DDBJ whole genome shotgun (WGS) entry which is preliminary data.</text>
</comment>
<dbReference type="EMBL" id="VOIH02000003">
    <property type="protein sequence ID" value="KAF3450413.1"/>
    <property type="molecule type" value="Genomic_DNA"/>
</dbReference>
<dbReference type="AlphaFoldDB" id="A0A8K0MLU5"/>
<reference evidence="1" key="1">
    <citation type="submission" date="2020-03" db="EMBL/GenBank/DDBJ databases">
        <title>A high-quality chromosome-level genome assembly of a woody plant with both climbing and erect habits, Rhamnella rubrinervis.</title>
        <authorList>
            <person name="Lu Z."/>
            <person name="Yang Y."/>
            <person name="Zhu X."/>
            <person name="Sun Y."/>
        </authorList>
    </citation>
    <scope>NUCLEOTIDE SEQUENCE</scope>
    <source>
        <strain evidence="1">BYM</strain>
        <tissue evidence="1">Leaf</tissue>
    </source>
</reference>
<name>A0A8K0MLU5_9ROSA</name>
<evidence type="ECO:0000313" key="2">
    <source>
        <dbReference type="Proteomes" id="UP000796880"/>
    </source>
</evidence>